<dbReference type="AlphaFoldDB" id="A0A4Y2EXP0"/>
<dbReference type="Proteomes" id="UP000499080">
    <property type="component" value="Unassembled WGS sequence"/>
</dbReference>
<protein>
    <submittedName>
        <fullName evidence="1">Uncharacterized protein</fullName>
    </submittedName>
</protein>
<gene>
    <name evidence="1" type="ORF">AVEN_166433_1</name>
</gene>
<organism evidence="1 2">
    <name type="scientific">Araneus ventricosus</name>
    <name type="common">Orbweaver spider</name>
    <name type="synonym">Epeira ventricosa</name>
    <dbReference type="NCBI Taxonomy" id="182803"/>
    <lineage>
        <taxon>Eukaryota</taxon>
        <taxon>Metazoa</taxon>
        <taxon>Ecdysozoa</taxon>
        <taxon>Arthropoda</taxon>
        <taxon>Chelicerata</taxon>
        <taxon>Arachnida</taxon>
        <taxon>Araneae</taxon>
        <taxon>Araneomorphae</taxon>
        <taxon>Entelegynae</taxon>
        <taxon>Araneoidea</taxon>
        <taxon>Araneidae</taxon>
        <taxon>Araneus</taxon>
    </lineage>
</organism>
<reference evidence="1 2" key="1">
    <citation type="journal article" date="2019" name="Sci. Rep.">
        <title>Orb-weaving spider Araneus ventricosus genome elucidates the spidroin gene catalogue.</title>
        <authorList>
            <person name="Kono N."/>
            <person name="Nakamura H."/>
            <person name="Ohtoshi R."/>
            <person name="Moran D.A.P."/>
            <person name="Shinohara A."/>
            <person name="Yoshida Y."/>
            <person name="Fujiwara M."/>
            <person name="Mori M."/>
            <person name="Tomita M."/>
            <person name="Arakawa K."/>
        </authorList>
    </citation>
    <scope>NUCLEOTIDE SEQUENCE [LARGE SCALE GENOMIC DNA]</scope>
</reference>
<dbReference type="EMBL" id="BGPR01000748">
    <property type="protein sequence ID" value="GBM34000.1"/>
    <property type="molecule type" value="Genomic_DNA"/>
</dbReference>
<keyword evidence="2" id="KW-1185">Reference proteome</keyword>
<name>A0A4Y2EXP0_ARAVE</name>
<evidence type="ECO:0000313" key="1">
    <source>
        <dbReference type="EMBL" id="GBM34000.1"/>
    </source>
</evidence>
<evidence type="ECO:0000313" key="2">
    <source>
        <dbReference type="Proteomes" id="UP000499080"/>
    </source>
</evidence>
<sequence>MVSLDDVWRPIACPWLSPYHCPSGIVLDVKSRHIRKEYVAPLVWCPTAMFTGPMQPLSDVRWGKGTQTTGRRANSSPSCSLRDTVWRDMGLPEAAPVVALLVSSGVWPIATVGDHLPLW</sequence>
<comment type="caution">
    <text evidence="1">The sequence shown here is derived from an EMBL/GenBank/DDBJ whole genome shotgun (WGS) entry which is preliminary data.</text>
</comment>
<accession>A0A4Y2EXP0</accession>
<proteinExistence type="predicted"/>